<dbReference type="EMBL" id="VSSQ01000160">
    <property type="protein sequence ID" value="MPL82253.1"/>
    <property type="molecule type" value="Genomic_DNA"/>
</dbReference>
<proteinExistence type="predicted"/>
<dbReference type="InterPro" id="IPR036388">
    <property type="entry name" value="WH-like_DNA-bd_sf"/>
</dbReference>
<protein>
    <submittedName>
        <fullName evidence="6">CRP-like cAMP-activated global transcriptional regulator</fullName>
    </submittedName>
</protein>
<keyword evidence="1" id="KW-0805">Transcription regulation</keyword>
<dbReference type="InterPro" id="IPR018490">
    <property type="entry name" value="cNMP-bd_dom_sf"/>
</dbReference>
<dbReference type="GO" id="GO:0005829">
    <property type="term" value="C:cytosol"/>
    <property type="evidence" value="ECO:0007669"/>
    <property type="project" value="TreeGrafter"/>
</dbReference>
<dbReference type="GO" id="GO:0003677">
    <property type="term" value="F:DNA binding"/>
    <property type="evidence" value="ECO:0007669"/>
    <property type="project" value="UniProtKB-KW"/>
</dbReference>
<organism evidence="6">
    <name type="scientific">bioreactor metagenome</name>
    <dbReference type="NCBI Taxonomy" id="1076179"/>
    <lineage>
        <taxon>unclassified sequences</taxon>
        <taxon>metagenomes</taxon>
        <taxon>ecological metagenomes</taxon>
    </lineage>
</organism>
<gene>
    <name evidence="6" type="primary">glxR_7</name>
    <name evidence="6" type="ORF">SDC9_28189</name>
</gene>
<evidence type="ECO:0000259" key="5">
    <source>
        <dbReference type="PROSITE" id="PS51063"/>
    </source>
</evidence>
<keyword evidence="3" id="KW-0804">Transcription</keyword>
<comment type="caution">
    <text evidence="6">The sequence shown here is derived from an EMBL/GenBank/DDBJ whole genome shotgun (WGS) entry which is preliminary data.</text>
</comment>
<dbReference type="Pfam" id="PF13545">
    <property type="entry name" value="HTH_Crp_2"/>
    <property type="match status" value="1"/>
</dbReference>
<dbReference type="PANTHER" id="PTHR24567">
    <property type="entry name" value="CRP FAMILY TRANSCRIPTIONAL REGULATORY PROTEIN"/>
    <property type="match status" value="1"/>
</dbReference>
<name>A0A644UU62_9ZZZZ</name>
<dbReference type="PROSITE" id="PS50042">
    <property type="entry name" value="CNMP_BINDING_3"/>
    <property type="match status" value="1"/>
</dbReference>
<dbReference type="PANTHER" id="PTHR24567:SF26">
    <property type="entry name" value="REGULATORY PROTEIN YEIL"/>
    <property type="match status" value="1"/>
</dbReference>
<dbReference type="InterPro" id="IPR014710">
    <property type="entry name" value="RmlC-like_jellyroll"/>
</dbReference>
<feature type="domain" description="Cyclic nucleotide-binding" evidence="4">
    <location>
        <begin position="18"/>
        <end position="121"/>
    </location>
</feature>
<evidence type="ECO:0000256" key="3">
    <source>
        <dbReference type="ARBA" id="ARBA00023163"/>
    </source>
</evidence>
<dbReference type="AlphaFoldDB" id="A0A644UU62"/>
<dbReference type="Pfam" id="PF00027">
    <property type="entry name" value="cNMP_binding"/>
    <property type="match status" value="1"/>
</dbReference>
<dbReference type="GO" id="GO:0003700">
    <property type="term" value="F:DNA-binding transcription factor activity"/>
    <property type="evidence" value="ECO:0007669"/>
    <property type="project" value="TreeGrafter"/>
</dbReference>
<keyword evidence="2" id="KW-0238">DNA-binding</keyword>
<dbReference type="InterPro" id="IPR012318">
    <property type="entry name" value="HTH_CRP"/>
</dbReference>
<dbReference type="PRINTS" id="PR00034">
    <property type="entry name" value="HTHCRP"/>
</dbReference>
<dbReference type="SUPFAM" id="SSF51206">
    <property type="entry name" value="cAMP-binding domain-like"/>
    <property type="match status" value="1"/>
</dbReference>
<evidence type="ECO:0000259" key="4">
    <source>
        <dbReference type="PROSITE" id="PS50042"/>
    </source>
</evidence>
<dbReference type="SUPFAM" id="SSF46785">
    <property type="entry name" value="Winged helix' DNA-binding domain"/>
    <property type="match status" value="1"/>
</dbReference>
<sequence>MANSIEANCLLCMQRSDIFRNLNDNELHSVNSCRVSIKYHQGEILFKQGSPCHDFVCITSGLVKLYLESESDKRIIIGFVKPVDYIFVPGAFTDKRHHFTAVACEETTACLVGSDVFQQIVEANSAFSSAFLNKISEQAIRMFEQLSSLTHKQMPGRIADVLLCLSQKIYNANPFVTSLSRQDIADMSGMTKESAIRIMKTFKDDNLIRTEGDLIELLNIPLLETISRNG</sequence>
<evidence type="ECO:0000256" key="2">
    <source>
        <dbReference type="ARBA" id="ARBA00023125"/>
    </source>
</evidence>
<dbReference type="CDD" id="cd00038">
    <property type="entry name" value="CAP_ED"/>
    <property type="match status" value="1"/>
</dbReference>
<dbReference type="Gene3D" id="2.60.120.10">
    <property type="entry name" value="Jelly Rolls"/>
    <property type="match status" value="1"/>
</dbReference>
<evidence type="ECO:0000313" key="6">
    <source>
        <dbReference type="EMBL" id="MPL82253.1"/>
    </source>
</evidence>
<dbReference type="InterPro" id="IPR050397">
    <property type="entry name" value="Env_Response_Regulators"/>
</dbReference>
<dbReference type="Gene3D" id="1.10.10.10">
    <property type="entry name" value="Winged helix-like DNA-binding domain superfamily/Winged helix DNA-binding domain"/>
    <property type="match status" value="1"/>
</dbReference>
<dbReference type="SMART" id="SM00419">
    <property type="entry name" value="HTH_CRP"/>
    <property type="match status" value="1"/>
</dbReference>
<dbReference type="SMART" id="SM00100">
    <property type="entry name" value="cNMP"/>
    <property type="match status" value="1"/>
</dbReference>
<feature type="domain" description="HTH crp-type" evidence="5">
    <location>
        <begin position="152"/>
        <end position="221"/>
    </location>
</feature>
<dbReference type="InterPro" id="IPR036390">
    <property type="entry name" value="WH_DNA-bd_sf"/>
</dbReference>
<dbReference type="InterPro" id="IPR000595">
    <property type="entry name" value="cNMP-bd_dom"/>
</dbReference>
<accession>A0A644UU62</accession>
<dbReference type="PROSITE" id="PS51063">
    <property type="entry name" value="HTH_CRP_2"/>
    <property type="match status" value="1"/>
</dbReference>
<evidence type="ECO:0000256" key="1">
    <source>
        <dbReference type="ARBA" id="ARBA00023015"/>
    </source>
</evidence>
<reference evidence="6" key="1">
    <citation type="submission" date="2019-08" db="EMBL/GenBank/DDBJ databases">
        <authorList>
            <person name="Kucharzyk K."/>
            <person name="Murdoch R.W."/>
            <person name="Higgins S."/>
            <person name="Loffler F."/>
        </authorList>
    </citation>
    <scope>NUCLEOTIDE SEQUENCE</scope>
</reference>